<dbReference type="VEuPathDB" id="FungiDB:RhiirFUN_019792"/>
<dbReference type="AlphaFoldDB" id="A0A2I1H193"/>
<reference evidence="1 2" key="1">
    <citation type="submission" date="2015-10" db="EMBL/GenBank/DDBJ databases">
        <title>Genome analyses suggest a sexual origin of heterokaryosis in a supposedly ancient asexual fungus.</title>
        <authorList>
            <person name="Ropars J."/>
            <person name="Sedzielewska K."/>
            <person name="Noel J."/>
            <person name="Charron P."/>
            <person name="Farinelli L."/>
            <person name="Marton T."/>
            <person name="Kruger M."/>
            <person name="Pelin A."/>
            <person name="Brachmann A."/>
            <person name="Corradi N."/>
        </authorList>
    </citation>
    <scope>NUCLEOTIDE SEQUENCE [LARGE SCALE GENOMIC DNA]</scope>
    <source>
        <strain evidence="1 2">A4</strain>
    </source>
</reference>
<evidence type="ECO:0000313" key="1">
    <source>
        <dbReference type="EMBL" id="PKY52638.1"/>
    </source>
</evidence>
<keyword evidence="2" id="KW-1185">Reference proteome</keyword>
<organism evidence="1 2">
    <name type="scientific">Rhizophagus irregularis</name>
    <dbReference type="NCBI Taxonomy" id="588596"/>
    <lineage>
        <taxon>Eukaryota</taxon>
        <taxon>Fungi</taxon>
        <taxon>Fungi incertae sedis</taxon>
        <taxon>Mucoromycota</taxon>
        <taxon>Glomeromycotina</taxon>
        <taxon>Glomeromycetes</taxon>
        <taxon>Glomerales</taxon>
        <taxon>Glomeraceae</taxon>
        <taxon>Rhizophagus</taxon>
    </lineage>
</organism>
<dbReference type="Proteomes" id="UP000234323">
    <property type="component" value="Unassembled WGS sequence"/>
</dbReference>
<protein>
    <submittedName>
        <fullName evidence="1">Uncharacterized protein</fullName>
    </submittedName>
</protein>
<proteinExistence type="predicted"/>
<accession>A0A2I1H193</accession>
<evidence type="ECO:0000313" key="2">
    <source>
        <dbReference type="Proteomes" id="UP000234323"/>
    </source>
</evidence>
<name>A0A2I1H193_9GLOM</name>
<dbReference type="VEuPathDB" id="FungiDB:FUN_020288"/>
<dbReference type="EMBL" id="LLXI01001242">
    <property type="protein sequence ID" value="PKY52638.1"/>
    <property type="molecule type" value="Genomic_DNA"/>
</dbReference>
<gene>
    <name evidence="1" type="ORF">RhiirA4_470400</name>
</gene>
<sequence length="161" mass="19763">MEQVIPHQQRKFEQIFLAEREKAEWRKAFKREWKDLSKRTVNSQFFDNVHRHHQYPFLDTSLSQNYNLVQLTSQAVTNIEVNENENTQVYEELYDHLIDNMEKSLEILKDQRSKRNFKWIKGIEKNFKPIEKMLSDISLYKQKRTMPRRFKDHSHNTLFFN</sequence>
<dbReference type="VEuPathDB" id="FungiDB:RhiirA1_388124"/>
<comment type="caution">
    <text evidence="1">The sequence shown here is derived from an EMBL/GenBank/DDBJ whole genome shotgun (WGS) entry which is preliminary data.</text>
</comment>